<evidence type="ECO:0000313" key="1">
    <source>
        <dbReference type="EMBL" id="GAA0175621.1"/>
    </source>
</evidence>
<keyword evidence="2" id="KW-1185">Reference proteome</keyword>
<dbReference type="AlphaFoldDB" id="A0AAV3RK32"/>
<dbReference type="EMBL" id="BAABME010027463">
    <property type="protein sequence ID" value="GAA0175621.1"/>
    <property type="molecule type" value="Genomic_DNA"/>
</dbReference>
<accession>A0AAV3RK32</accession>
<sequence length="251" mass="28509">MQCSPSQSSSAASSISSYVDIDTTEESSFMSGEPCTQIELESTTRNSYIAPVRRRINTDVDIPLSDPRTLILPKVPPCKYCGAYRFYRETDSICCMKGQVHLAESILPPYLVNLITGVDAKSKEFQNMIRTYNNHFAFTSIGMSCDEQYQHRDHGVYTVRVQGQVHHYLNDLIPHNPSIKMTGIQFYFYDPLHQASNRMNTLPRLDPSIVQNLVVVMEPNPYAEFLKNVSELENIDDYHIVIRADPGLVGY</sequence>
<dbReference type="PANTHER" id="PTHR45786">
    <property type="entry name" value="DNA BINDING PROTEIN-LIKE"/>
    <property type="match status" value="1"/>
</dbReference>
<reference evidence="1 2" key="1">
    <citation type="submission" date="2024-01" db="EMBL/GenBank/DDBJ databases">
        <title>The complete chloroplast genome sequence of Lithospermum erythrorhizon: insights into the phylogenetic relationship among Boraginaceae species and the maternal lineages of purple gromwells.</title>
        <authorList>
            <person name="Okada T."/>
            <person name="Watanabe K."/>
        </authorList>
    </citation>
    <scope>NUCLEOTIDE SEQUENCE [LARGE SCALE GENOMIC DNA]</scope>
</reference>
<name>A0AAV3RK32_LITER</name>
<comment type="caution">
    <text evidence="1">The sequence shown here is derived from an EMBL/GenBank/DDBJ whole genome shotgun (WGS) entry which is preliminary data.</text>
</comment>
<protein>
    <recommendedName>
        <fullName evidence="3">Helitron helicase-like domain-containing protein</fullName>
    </recommendedName>
</protein>
<evidence type="ECO:0008006" key="3">
    <source>
        <dbReference type="Google" id="ProtNLM"/>
    </source>
</evidence>
<dbReference type="PANTHER" id="PTHR45786:SF78">
    <property type="entry name" value="ATP-DEPENDENT DNA HELICASE"/>
    <property type="match status" value="1"/>
</dbReference>
<organism evidence="1 2">
    <name type="scientific">Lithospermum erythrorhizon</name>
    <name type="common">Purple gromwell</name>
    <name type="synonym">Lithospermum officinale var. erythrorhizon</name>
    <dbReference type="NCBI Taxonomy" id="34254"/>
    <lineage>
        <taxon>Eukaryota</taxon>
        <taxon>Viridiplantae</taxon>
        <taxon>Streptophyta</taxon>
        <taxon>Embryophyta</taxon>
        <taxon>Tracheophyta</taxon>
        <taxon>Spermatophyta</taxon>
        <taxon>Magnoliopsida</taxon>
        <taxon>eudicotyledons</taxon>
        <taxon>Gunneridae</taxon>
        <taxon>Pentapetalae</taxon>
        <taxon>asterids</taxon>
        <taxon>lamiids</taxon>
        <taxon>Boraginales</taxon>
        <taxon>Boraginaceae</taxon>
        <taxon>Boraginoideae</taxon>
        <taxon>Lithospermeae</taxon>
        <taxon>Lithospermum</taxon>
    </lineage>
</organism>
<proteinExistence type="predicted"/>
<dbReference type="Proteomes" id="UP001454036">
    <property type="component" value="Unassembled WGS sequence"/>
</dbReference>
<evidence type="ECO:0000313" key="2">
    <source>
        <dbReference type="Proteomes" id="UP001454036"/>
    </source>
</evidence>
<gene>
    <name evidence="1" type="ORF">LIER_41948</name>
</gene>